<dbReference type="GO" id="GO:0004519">
    <property type="term" value="F:endonuclease activity"/>
    <property type="evidence" value="ECO:0007669"/>
    <property type="project" value="UniProtKB-KW"/>
</dbReference>
<protein>
    <submittedName>
        <fullName evidence="2">Endonuclease/exonuclease/phosphatase family metal-dependent hydrolase</fullName>
    </submittedName>
</protein>
<dbReference type="InterPro" id="IPR005135">
    <property type="entry name" value="Endo/exonuclease/phosphatase"/>
</dbReference>
<keyword evidence="2" id="KW-0378">Hydrolase</keyword>
<dbReference type="Gene3D" id="3.60.10.10">
    <property type="entry name" value="Endonuclease/exonuclease/phosphatase"/>
    <property type="match status" value="1"/>
</dbReference>
<comment type="caution">
    <text evidence="2">The sequence shown here is derived from an EMBL/GenBank/DDBJ whole genome shotgun (WGS) entry which is preliminary data.</text>
</comment>
<organism evidence="2 3">
    <name type="scientific">Litoreibacter ponti</name>
    <dbReference type="NCBI Taxonomy" id="1510457"/>
    <lineage>
        <taxon>Bacteria</taxon>
        <taxon>Pseudomonadati</taxon>
        <taxon>Pseudomonadota</taxon>
        <taxon>Alphaproteobacteria</taxon>
        <taxon>Rhodobacterales</taxon>
        <taxon>Roseobacteraceae</taxon>
        <taxon>Litoreibacter</taxon>
    </lineage>
</organism>
<dbReference type="Proteomes" id="UP000243978">
    <property type="component" value="Unassembled WGS sequence"/>
</dbReference>
<reference evidence="2 3" key="1">
    <citation type="submission" date="2018-04" db="EMBL/GenBank/DDBJ databases">
        <title>Genomic Encyclopedia of Archaeal and Bacterial Type Strains, Phase II (KMG-II): from individual species to whole genera.</title>
        <authorList>
            <person name="Goeker M."/>
        </authorList>
    </citation>
    <scope>NUCLEOTIDE SEQUENCE [LARGE SCALE GENOMIC DNA]</scope>
    <source>
        <strain evidence="2 3">DSM 100977</strain>
    </source>
</reference>
<dbReference type="EMBL" id="QBKS01000002">
    <property type="protein sequence ID" value="PTX54514.1"/>
    <property type="molecule type" value="Genomic_DNA"/>
</dbReference>
<dbReference type="GO" id="GO:0004527">
    <property type="term" value="F:exonuclease activity"/>
    <property type="evidence" value="ECO:0007669"/>
    <property type="project" value="UniProtKB-KW"/>
</dbReference>
<dbReference type="OrthoDB" id="9813425at2"/>
<keyword evidence="2" id="KW-0540">Nuclease</keyword>
<proteinExistence type="predicted"/>
<keyword evidence="2" id="KW-0269">Exonuclease</keyword>
<keyword evidence="2" id="KW-0255">Endonuclease</keyword>
<keyword evidence="3" id="KW-1185">Reference proteome</keyword>
<dbReference type="Pfam" id="PF03372">
    <property type="entry name" value="Exo_endo_phos"/>
    <property type="match status" value="1"/>
</dbReference>
<sequence length="243" mass="27251">MQGTQLRCATWNVHRAKGHDGRVDPGRVVAALEQAVAPERPQVLALQEADGECRPHASIFDMADIEKRTGLEYIHGPDSRWGDDSDGFLGTILFLSPGMRRTWMDVLDLPGHCHRGAVSVEVMHEDRPLRIISTHLSLSQPLRVVQMRIIGQYVRRRPAMQTILLGDLNEWRPWGGMMFNRALTGMDLQGPACRSFPSSRPLLPLDRIMTDGAGQVLDMRAVRTREVVEASDHLPLVARVTIR</sequence>
<evidence type="ECO:0000313" key="3">
    <source>
        <dbReference type="Proteomes" id="UP000243978"/>
    </source>
</evidence>
<gene>
    <name evidence="2" type="ORF">C8N43_3329</name>
</gene>
<accession>A0A2T6BEQ6</accession>
<evidence type="ECO:0000313" key="2">
    <source>
        <dbReference type="EMBL" id="PTX54514.1"/>
    </source>
</evidence>
<dbReference type="SUPFAM" id="SSF56219">
    <property type="entry name" value="DNase I-like"/>
    <property type="match status" value="1"/>
</dbReference>
<name>A0A2T6BEQ6_9RHOB</name>
<feature type="domain" description="Endonuclease/exonuclease/phosphatase" evidence="1">
    <location>
        <begin position="9"/>
        <end position="233"/>
    </location>
</feature>
<evidence type="ECO:0000259" key="1">
    <source>
        <dbReference type="Pfam" id="PF03372"/>
    </source>
</evidence>
<dbReference type="RefSeq" id="WP_107846840.1">
    <property type="nucleotide sequence ID" value="NZ_QBKS01000002.1"/>
</dbReference>
<dbReference type="AlphaFoldDB" id="A0A2T6BEQ6"/>
<dbReference type="InterPro" id="IPR036691">
    <property type="entry name" value="Endo/exonu/phosph_ase_sf"/>
</dbReference>